<organism evidence="2">
    <name type="scientific">Naegleria gruberi</name>
    <name type="common">Amoeba</name>
    <dbReference type="NCBI Taxonomy" id="5762"/>
    <lineage>
        <taxon>Eukaryota</taxon>
        <taxon>Discoba</taxon>
        <taxon>Heterolobosea</taxon>
        <taxon>Tetramitia</taxon>
        <taxon>Eutetramitia</taxon>
        <taxon>Vahlkampfiidae</taxon>
        <taxon>Naegleria</taxon>
    </lineage>
</organism>
<evidence type="ECO:0000313" key="2">
    <source>
        <dbReference type="Proteomes" id="UP000006671"/>
    </source>
</evidence>
<dbReference type="KEGG" id="ngr:NAEGRDRAFT_66052"/>
<protein>
    <submittedName>
        <fullName evidence="1">Predicted protein</fullName>
    </submittedName>
</protein>
<dbReference type="InParanoid" id="D2VB14"/>
<dbReference type="EMBL" id="GG738860">
    <property type="protein sequence ID" value="EFC46042.1"/>
    <property type="molecule type" value="Genomic_DNA"/>
</dbReference>
<proteinExistence type="predicted"/>
<dbReference type="RefSeq" id="XP_002678786.1">
    <property type="nucleotide sequence ID" value="XM_002678740.1"/>
</dbReference>
<dbReference type="AlphaFoldDB" id="D2VB14"/>
<sequence>MSEQDTPSFSNNPFGGFFSFTPNNNTTTTTNNPFAAFLNTSLEEAISSRPIFGGGTSDSSSSSLVDVVDSQPKQEETKYSIDSVISVFSESILGITESKGRHHQVYLLDISDVSNISKVIISEFDINVKGQEQVNCGFKNVSLDFESLVLNKIENDSKKVRGVCKLFKREYPVIESAIISDWKPHSMSLNNVIRTQDYTVIGFVDQLAVATKFGCKNPFLENSSTECLFTEELILDSNSVDQYAAIDTDSPLVVLLPCENCKERKYSLNGLCFNGSIFLFDLKERKFTKSVKFTDESLGKQFILKRFMDNPEFIPYLDGNRLRSFVLSEQKLYEFYWNVQYEELVCVEHCMWVSGQISQVRITDEEFGFIISTWDKKIVLYKPGQVGKPYNEGHVRIIEKEKVLTPSIWCSKSKVLFERSTYYNYVPLNFENHNLTLEEITKSEVKNPFQLFNIADYAKEFEFSCYDELIDNCLSIKKIKVGRKLKGLRSEFIYKVDNKELAVLELEIIAGLTSNQSTIMVETTSIRQSENFKLLELKDFTNFLGAPIIYKRKDEKKFQFTSFIDLKDGKKSSETVIFGDINEGSGSTSTSSTPISNLEFIGLLAPKQTRN</sequence>
<reference evidence="1 2" key="1">
    <citation type="journal article" date="2010" name="Cell">
        <title>The genome of Naegleria gruberi illuminates early eukaryotic versatility.</title>
        <authorList>
            <person name="Fritz-Laylin L.K."/>
            <person name="Prochnik S.E."/>
            <person name="Ginger M.L."/>
            <person name="Dacks J.B."/>
            <person name="Carpenter M.L."/>
            <person name="Field M.C."/>
            <person name="Kuo A."/>
            <person name="Paredez A."/>
            <person name="Chapman J."/>
            <person name="Pham J."/>
            <person name="Shu S."/>
            <person name="Neupane R."/>
            <person name="Cipriano M."/>
            <person name="Mancuso J."/>
            <person name="Tu H."/>
            <person name="Salamov A."/>
            <person name="Lindquist E."/>
            <person name="Shapiro H."/>
            <person name="Lucas S."/>
            <person name="Grigoriev I.V."/>
            <person name="Cande W.Z."/>
            <person name="Fulton C."/>
            <person name="Rokhsar D.S."/>
            <person name="Dawson S.C."/>
        </authorList>
    </citation>
    <scope>NUCLEOTIDE SEQUENCE [LARGE SCALE GENOMIC DNA]</scope>
    <source>
        <strain evidence="1 2">NEG-M</strain>
    </source>
</reference>
<name>D2VB14_NAEGR</name>
<dbReference type="GeneID" id="8850554"/>
<dbReference type="VEuPathDB" id="AmoebaDB:NAEGRDRAFT_66052"/>
<accession>D2VB14</accession>
<keyword evidence="2" id="KW-1185">Reference proteome</keyword>
<dbReference type="Proteomes" id="UP000006671">
    <property type="component" value="Unassembled WGS sequence"/>
</dbReference>
<evidence type="ECO:0000313" key="1">
    <source>
        <dbReference type="EMBL" id="EFC46042.1"/>
    </source>
</evidence>
<gene>
    <name evidence="1" type="ORF">NAEGRDRAFT_66052</name>
</gene>